<feature type="region of interest" description="Disordered" evidence="1">
    <location>
        <begin position="61"/>
        <end position="82"/>
    </location>
</feature>
<dbReference type="EMBL" id="KZ678391">
    <property type="protein sequence ID" value="PSR97425.1"/>
    <property type="molecule type" value="Genomic_DNA"/>
</dbReference>
<keyword evidence="3" id="KW-1185">Reference proteome</keyword>
<evidence type="ECO:0000313" key="2">
    <source>
        <dbReference type="EMBL" id="PSR97425.1"/>
    </source>
</evidence>
<evidence type="ECO:0000313" key="3">
    <source>
        <dbReference type="Proteomes" id="UP000241462"/>
    </source>
</evidence>
<accession>A0A2T3AGT0</accession>
<proteinExistence type="predicted"/>
<protein>
    <recommendedName>
        <fullName evidence="4">EthD domain-containing protein</fullName>
    </recommendedName>
</protein>
<name>A0A2T3AGT0_9PEZI</name>
<evidence type="ECO:0000256" key="1">
    <source>
        <dbReference type="SAM" id="MobiDB-lite"/>
    </source>
</evidence>
<dbReference type="Proteomes" id="UP000241462">
    <property type="component" value="Unassembled WGS sequence"/>
</dbReference>
<dbReference type="AlphaFoldDB" id="A0A2T3AGT0"/>
<reference evidence="2 3" key="1">
    <citation type="journal article" date="2018" name="Mycol. Prog.">
        <title>Coniella lustricola, a new species from submerged detritus.</title>
        <authorList>
            <person name="Raudabaugh D.B."/>
            <person name="Iturriaga T."/>
            <person name="Carver A."/>
            <person name="Mondo S."/>
            <person name="Pangilinan J."/>
            <person name="Lipzen A."/>
            <person name="He G."/>
            <person name="Amirebrahimi M."/>
            <person name="Grigoriev I.V."/>
            <person name="Miller A.N."/>
        </authorList>
    </citation>
    <scope>NUCLEOTIDE SEQUENCE [LARGE SCALE GENOMIC DNA]</scope>
    <source>
        <strain evidence="2 3">B22-T-1</strain>
    </source>
</reference>
<feature type="compositionally biased region" description="Polar residues" evidence="1">
    <location>
        <begin position="72"/>
        <end position="82"/>
    </location>
</feature>
<sequence length="264" mass="29115">MPPSYLIVARTSSQSSHWTQAQFEADYRDNHLPRNVHHINGIHTGLRFTKANLKTTNTTTDTLDSSGHHNENVTAAPNNNGSYDHDGATMLALYTLSDPSVIGGPESQARRKDHFDAGIVSDVRLYRKVDEYEPDGAALLLSSGGEVTSEILGQARGDSVTEAVFGKVLVSTRYDLHNQDATLKFWEECLKAMSLVQGYRRSTCWEVTDGGGKVSAVGAPRLLILHEFDAPLVETSQRALLDADKVKVENIWQLVQVEGIRQKL</sequence>
<evidence type="ECO:0008006" key="4">
    <source>
        <dbReference type="Google" id="ProtNLM"/>
    </source>
</evidence>
<dbReference type="InParanoid" id="A0A2T3AGT0"/>
<organism evidence="2 3">
    <name type="scientific">Coniella lustricola</name>
    <dbReference type="NCBI Taxonomy" id="2025994"/>
    <lineage>
        <taxon>Eukaryota</taxon>
        <taxon>Fungi</taxon>
        <taxon>Dikarya</taxon>
        <taxon>Ascomycota</taxon>
        <taxon>Pezizomycotina</taxon>
        <taxon>Sordariomycetes</taxon>
        <taxon>Sordariomycetidae</taxon>
        <taxon>Diaporthales</taxon>
        <taxon>Schizoparmaceae</taxon>
        <taxon>Coniella</taxon>
    </lineage>
</organism>
<gene>
    <name evidence="2" type="ORF">BD289DRAFT_425932</name>
</gene>